<dbReference type="GO" id="GO:0016757">
    <property type="term" value="F:glycosyltransferase activity"/>
    <property type="evidence" value="ECO:0007669"/>
    <property type="project" value="UniProtKB-KW"/>
</dbReference>
<dbReference type="Pfam" id="PF13181">
    <property type="entry name" value="TPR_8"/>
    <property type="match status" value="2"/>
</dbReference>
<feature type="repeat" description="TPR" evidence="3">
    <location>
        <begin position="30"/>
        <end position="63"/>
    </location>
</feature>
<name>A0A073CC01_PLAA1</name>
<reference evidence="5 6" key="1">
    <citation type="journal article" date="2014" name="Appl. Environ. Microbiol.">
        <title>Elucidation of insertion elements encoded on plasmids and in vitro construction of shuttle vectors from the toxic cyanobacterium Planktothrix.</title>
        <authorList>
            <person name="Christiansen G."/>
            <person name="Goesmann A."/>
            <person name="Kurmayer R."/>
        </authorList>
    </citation>
    <scope>NUCLEOTIDE SEQUENCE [LARGE SCALE GENOMIC DNA]</scope>
    <source>
        <strain evidence="5 6">NIVA-CYA 126/8</strain>
    </source>
</reference>
<dbReference type="PANTHER" id="PTHR44943">
    <property type="entry name" value="CELLULOSE SYNTHASE OPERON PROTEIN C"/>
    <property type="match status" value="1"/>
</dbReference>
<keyword evidence="1" id="KW-0677">Repeat</keyword>
<dbReference type="EMBL" id="CM002803">
    <property type="protein sequence ID" value="KEI65442.1"/>
    <property type="molecule type" value="Genomic_DNA"/>
</dbReference>
<dbReference type="eggNOG" id="COG0438">
    <property type="taxonomic scope" value="Bacteria"/>
</dbReference>
<dbReference type="EC" id="2.4.1.-" evidence="5"/>
<dbReference type="InterPro" id="IPR019734">
    <property type="entry name" value="TPR_rpt"/>
</dbReference>
<proteinExistence type="predicted"/>
<dbReference type="InterPro" id="IPR013105">
    <property type="entry name" value="TPR_2"/>
</dbReference>
<evidence type="ECO:0000256" key="4">
    <source>
        <dbReference type="SAM" id="MobiDB-lite"/>
    </source>
</evidence>
<dbReference type="InterPro" id="IPR011990">
    <property type="entry name" value="TPR-like_helical_dom_sf"/>
</dbReference>
<dbReference type="Pfam" id="PF13432">
    <property type="entry name" value="TPR_16"/>
    <property type="match status" value="1"/>
</dbReference>
<evidence type="ECO:0000256" key="3">
    <source>
        <dbReference type="PROSITE-ProRule" id="PRU00339"/>
    </source>
</evidence>
<organism evidence="5 6">
    <name type="scientific">Planktothrix agardhii (strain NIVA-CYA 126/8)</name>
    <dbReference type="NCBI Taxonomy" id="388467"/>
    <lineage>
        <taxon>Bacteria</taxon>
        <taxon>Bacillati</taxon>
        <taxon>Cyanobacteriota</taxon>
        <taxon>Cyanophyceae</taxon>
        <taxon>Oscillatoriophycideae</taxon>
        <taxon>Oscillatoriales</taxon>
        <taxon>Microcoleaceae</taxon>
        <taxon>Planktothrix</taxon>
    </lineage>
</organism>
<evidence type="ECO:0000256" key="2">
    <source>
        <dbReference type="ARBA" id="ARBA00022803"/>
    </source>
</evidence>
<feature type="repeat" description="TPR" evidence="3">
    <location>
        <begin position="200"/>
        <end position="233"/>
    </location>
</feature>
<gene>
    <name evidence="5" type="ORF">A19Y_0199</name>
</gene>
<dbReference type="PROSITE" id="PS50005">
    <property type="entry name" value="TPR"/>
    <property type="match status" value="8"/>
</dbReference>
<feature type="region of interest" description="Disordered" evidence="4">
    <location>
        <begin position="1"/>
        <end position="26"/>
    </location>
</feature>
<dbReference type="Gene3D" id="1.25.40.10">
    <property type="entry name" value="Tetratricopeptide repeat domain"/>
    <property type="match status" value="4"/>
</dbReference>
<protein>
    <submittedName>
        <fullName evidence="5">TPR repeat-containing protein</fullName>
        <ecNumber evidence="5">2.4.1.-</ecNumber>
    </submittedName>
</protein>
<dbReference type="SUPFAM" id="SSF48452">
    <property type="entry name" value="TPR-like"/>
    <property type="match status" value="1"/>
</dbReference>
<feature type="compositionally biased region" description="Polar residues" evidence="4">
    <location>
        <begin position="1"/>
        <end position="15"/>
    </location>
</feature>
<feature type="repeat" description="TPR" evidence="3">
    <location>
        <begin position="64"/>
        <end position="97"/>
    </location>
</feature>
<sequence>MVIQQQPSSLSDRPQVSSMVKSRRRSVSPAEPSYRLAQALVKQEKWQEAIAAYQQALIITPNWVEVQRELGDLFLKLERWDEAVQVYETAISLRSESAEVYHNLGDALLKLQRWEDAIAAYEKAIELNPEFSWSYNNLGDGLRELQRWDEAAQAYGKAIELKPDFALSHHNLGDILVKKEDWEGAIAAYQKAVDLDPNFVWSYYNLAEVYVKLDQWDEAVEAYRQVLKIKPDLAIAHQKLADIAQNRIQLYFNELIGYYCSLIDINPYDKELSNNLDKTILDQSELFFQIGNNLLKHNKLEDGINWYKKCFKIDFYENQTSDIFFLTIIILYKALERRSNVPEIYFYLAQKLLESDQNKINQAVIFYQLAIELKPDYAEAYFQLGHTLEKQNYYEQAISCYRQAIQLIPNCCWYYNSLGDLLLNMGEAEEAGSAYNRAIELYPEYQDFYLKHSKAINQYSRFEQFKKYCDDYGNNQKLAKITSKNPSLRILMLTAYPPYPPKSGAPIRMFEQIKYLGKKHRVTVVSFIFSEDDYQIEKELEDHCDKAIMVMLGTPISPRQPHEQKQVWHWNSWTMRKVINQLKNIDFDLVLFDFIYMACYRDYFPNSFTVLQEHNIESMILERCAEISKENSELEKIAEQVEAVKSFLDAKTEAKLLEEYETKTWLKFDLVTTVSEVDRLEIIKRCPTCETWVVENGVNTKTILPVNNQNAKKILFMGGLAYYPNIDGVCYFIKEILPKIWERDETITFCIAGREPSSIIEQMSGDPRIEILANPDDMSEVAKECIMTVVPLRIGGGTRLKIPHAMAMGLPVVSTHLGCEGLSVTDGVNILIRDDPNLFADAVLQIFNDTSLWQRLRLNGRQLVEQKYDWESIFSEYERNLLSQIKR</sequence>
<evidence type="ECO:0000256" key="1">
    <source>
        <dbReference type="ARBA" id="ARBA00022737"/>
    </source>
</evidence>
<feature type="repeat" description="TPR" evidence="3">
    <location>
        <begin position="378"/>
        <end position="411"/>
    </location>
</feature>
<dbReference type="STRING" id="388467.A19Y_0199"/>
<evidence type="ECO:0000313" key="5">
    <source>
        <dbReference type="EMBL" id="KEI65442.1"/>
    </source>
</evidence>
<dbReference type="Pfam" id="PF07719">
    <property type="entry name" value="TPR_2"/>
    <property type="match status" value="2"/>
</dbReference>
<dbReference type="PROSITE" id="PS50293">
    <property type="entry name" value="TPR_REGION"/>
    <property type="match status" value="4"/>
</dbReference>
<keyword evidence="5" id="KW-0808">Transferase</keyword>
<feature type="repeat" description="TPR" evidence="3">
    <location>
        <begin position="98"/>
        <end position="131"/>
    </location>
</feature>
<dbReference type="CDD" id="cd03801">
    <property type="entry name" value="GT4_PimA-like"/>
    <property type="match status" value="1"/>
</dbReference>
<evidence type="ECO:0000313" key="6">
    <source>
        <dbReference type="Proteomes" id="UP000027395"/>
    </source>
</evidence>
<dbReference type="Gene3D" id="3.40.50.2000">
    <property type="entry name" value="Glycogen Phosphorylase B"/>
    <property type="match status" value="2"/>
</dbReference>
<dbReference type="SUPFAM" id="SSF53756">
    <property type="entry name" value="UDP-Glycosyltransferase/glycogen phosphorylase"/>
    <property type="match status" value="1"/>
</dbReference>
<keyword evidence="6" id="KW-1185">Reference proteome</keyword>
<dbReference type="RefSeq" id="WP_042151260.1">
    <property type="nucleotide sequence ID" value="NZ_CM002803.1"/>
</dbReference>
<feature type="repeat" description="TPR" evidence="3">
    <location>
        <begin position="132"/>
        <end position="165"/>
    </location>
</feature>
<dbReference type="Pfam" id="PF13414">
    <property type="entry name" value="TPR_11"/>
    <property type="match status" value="1"/>
</dbReference>
<dbReference type="SUPFAM" id="SSF48439">
    <property type="entry name" value="Protein prenylyltransferase"/>
    <property type="match status" value="1"/>
</dbReference>
<keyword evidence="5" id="KW-0328">Glycosyltransferase</keyword>
<dbReference type="SMART" id="SM00028">
    <property type="entry name" value="TPR"/>
    <property type="match status" value="10"/>
</dbReference>
<feature type="repeat" description="TPR" evidence="3">
    <location>
        <begin position="412"/>
        <end position="445"/>
    </location>
</feature>
<feature type="repeat" description="TPR" evidence="3">
    <location>
        <begin position="166"/>
        <end position="199"/>
    </location>
</feature>
<dbReference type="PATRIC" id="fig|388467.6.peg.150"/>
<dbReference type="HOGENOM" id="CLU_325131_0_0_3"/>
<dbReference type="InterPro" id="IPR051685">
    <property type="entry name" value="Ycf3/AcsC/BcsC/TPR_MFPF"/>
</dbReference>
<dbReference type="AlphaFoldDB" id="A0A073CC01"/>
<dbReference type="Pfam" id="PF13692">
    <property type="entry name" value="Glyco_trans_1_4"/>
    <property type="match status" value="1"/>
</dbReference>
<accession>A0A073CC01</accession>
<dbReference type="PANTHER" id="PTHR44943:SF4">
    <property type="entry name" value="TPR REPEAT-CONTAINING PROTEIN MJ0798"/>
    <property type="match status" value="1"/>
</dbReference>
<dbReference type="eggNOG" id="COG0457">
    <property type="taxonomic scope" value="Bacteria"/>
</dbReference>
<dbReference type="Proteomes" id="UP000027395">
    <property type="component" value="Chromosome"/>
</dbReference>
<keyword evidence="2 3" id="KW-0802">TPR repeat</keyword>